<dbReference type="SUPFAM" id="SSF51206">
    <property type="entry name" value="cAMP-binding domain-like"/>
    <property type="match status" value="1"/>
</dbReference>
<comment type="caution">
    <text evidence="3">The sequence shown here is derived from an EMBL/GenBank/DDBJ whole genome shotgun (WGS) entry which is preliminary data.</text>
</comment>
<dbReference type="SMART" id="SM00100">
    <property type="entry name" value="cNMP"/>
    <property type="match status" value="1"/>
</dbReference>
<evidence type="ECO:0000256" key="1">
    <source>
        <dbReference type="SAM" id="MobiDB-lite"/>
    </source>
</evidence>
<reference evidence="3 4" key="1">
    <citation type="journal article" date="2016" name="Nat. Commun.">
        <title>Thousands of microbial genomes shed light on interconnected biogeochemical processes in an aquifer system.</title>
        <authorList>
            <person name="Anantharaman K."/>
            <person name="Brown C.T."/>
            <person name="Hug L.A."/>
            <person name="Sharon I."/>
            <person name="Castelle C.J."/>
            <person name="Probst A.J."/>
            <person name="Thomas B.C."/>
            <person name="Singh A."/>
            <person name="Wilkins M.J."/>
            <person name="Karaoz U."/>
            <person name="Brodie E.L."/>
            <person name="Williams K.H."/>
            <person name="Hubbard S.S."/>
            <person name="Banfield J.F."/>
        </authorList>
    </citation>
    <scope>NUCLEOTIDE SEQUENCE [LARGE SCALE GENOMIC DNA]</scope>
    <source>
        <strain evidence="4">RIFCSPLOWO2_12_FULL_64_10</strain>
    </source>
</reference>
<organism evidence="3 4">
    <name type="scientific">Handelsmanbacteria sp. (strain RIFCSPLOWO2_12_FULL_64_10)</name>
    <dbReference type="NCBI Taxonomy" id="1817868"/>
    <lineage>
        <taxon>Bacteria</taxon>
        <taxon>Candidatus Handelsmaniibacteriota</taxon>
    </lineage>
</organism>
<dbReference type="PANTHER" id="PTHR24567:SF68">
    <property type="entry name" value="DNA-BINDING TRANSCRIPTIONAL DUAL REGULATOR CRP"/>
    <property type="match status" value="1"/>
</dbReference>
<dbReference type="GO" id="GO:0003700">
    <property type="term" value="F:DNA-binding transcription factor activity"/>
    <property type="evidence" value="ECO:0007669"/>
    <property type="project" value="TreeGrafter"/>
</dbReference>
<feature type="compositionally biased region" description="Acidic residues" evidence="1">
    <location>
        <begin position="167"/>
        <end position="178"/>
    </location>
</feature>
<sequence length="188" mass="20855">MNEAQLKQLVAVVQRLAIFRGLVPAELQRLLHICRLERYEAGQQVYRKGAPSDEMLILIQGSLSVLSPVGTELAEMGPGMTIGEMGLFAEQPRSADIVAKQPGMGFEIRKPELDALLKVNREMLIKVQQNVIRMLAERLQETNVKLDRYGDTIERLRNRIEKLAGLSEEESGGDEEGDDKGAATPEAT</sequence>
<dbReference type="AlphaFoldDB" id="A0A1F6C2Y3"/>
<dbReference type="InterPro" id="IPR018490">
    <property type="entry name" value="cNMP-bd_dom_sf"/>
</dbReference>
<evidence type="ECO:0000313" key="4">
    <source>
        <dbReference type="Proteomes" id="UP000178606"/>
    </source>
</evidence>
<dbReference type="InterPro" id="IPR014710">
    <property type="entry name" value="RmlC-like_jellyroll"/>
</dbReference>
<protein>
    <recommendedName>
        <fullName evidence="2">Cyclic nucleotide-binding domain-containing protein</fullName>
    </recommendedName>
</protein>
<dbReference type="CDD" id="cd00038">
    <property type="entry name" value="CAP_ED"/>
    <property type="match status" value="1"/>
</dbReference>
<dbReference type="InterPro" id="IPR000595">
    <property type="entry name" value="cNMP-bd_dom"/>
</dbReference>
<dbReference type="Proteomes" id="UP000178606">
    <property type="component" value="Unassembled WGS sequence"/>
</dbReference>
<dbReference type="Gene3D" id="2.60.120.10">
    <property type="entry name" value="Jelly Rolls"/>
    <property type="match status" value="1"/>
</dbReference>
<dbReference type="GO" id="GO:0005829">
    <property type="term" value="C:cytosol"/>
    <property type="evidence" value="ECO:0007669"/>
    <property type="project" value="TreeGrafter"/>
</dbReference>
<dbReference type="InterPro" id="IPR050397">
    <property type="entry name" value="Env_Response_Regulators"/>
</dbReference>
<dbReference type="EMBL" id="MFKF01000432">
    <property type="protein sequence ID" value="OGG43545.1"/>
    <property type="molecule type" value="Genomic_DNA"/>
</dbReference>
<dbReference type="InterPro" id="IPR018488">
    <property type="entry name" value="cNMP-bd_CS"/>
</dbReference>
<dbReference type="PANTHER" id="PTHR24567">
    <property type="entry name" value="CRP FAMILY TRANSCRIPTIONAL REGULATORY PROTEIN"/>
    <property type="match status" value="1"/>
</dbReference>
<dbReference type="Pfam" id="PF00027">
    <property type="entry name" value="cNMP_binding"/>
    <property type="match status" value="1"/>
</dbReference>
<name>A0A1F6C2Y3_HANXR</name>
<evidence type="ECO:0000259" key="2">
    <source>
        <dbReference type="PROSITE" id="PS50042"/>
    </source>
</evidence>
<accession>A0A1F6C2Y3</accession>
<feature type="domain" description="Cyclic nucleotide-binding" evidence="2">
    <location>
        <begin position="18"/>
        <end position="134"/>
    </location>
</feature>
<dbReference type="PROSITE" id="PS50042">
    <property type="entry name" value="CNMP_BINDING_3"/>
    <property type="match status" value="1"/>
</dbReference>
<proteinExistence type="predicted"/>
<evidence type="ECO:0000313" key="3">
    <source>
        <dbReference type="EMBL" id="OGG43545.1"/>
    </source>
</evidence>
<gene>
    <name evidence="3" type="ORF">A3F84_20460</name>
</gene>
<dbReference type="PROSITE" id="PS00889">
    <property type="entry name" value="CNMP_BINDING_2"/>
    <property type="match status" value="1"/>
</dbReference>
<feature type="region of interest" description="Disordered" evidence="1">
    <location>
        <begin position="163"/>
        <end position="188"/>
    </location>
</feature>